<sequence>MRTRTVLNHDYTRIRARSKRDNDPAYLADFTDTQRPWEAFRPVGDWRKRAFDVALAALILLLLSPLFAMVMVLIRMSSPGSTLYGHERIGRGGRSFKCLKFRTMVPNGDEILAAYLAANPDAEEEWKATRKLRVDPRVTVVGSVLRKTSVDELPQLINILRGEMSLVGPRPVVFDELRYYGPRKVHYLAARPGLTGLWQVSGRSDTSYDQRVSFDCHYCENWTFVSDLLLIVRTVPAVLSRRGTY</sequence>
<comment type="caution">
    <text evidence="11">The sequence shown here is derived from an EMBL/GenBank/DDBJ whole genome shotgun (WGS) entry which is preliminary data.</text>
</comment>
<dbReference type="InterPro" id="IPR003362">
    <property type="entry name" value="Bact_transf"/>
</dbReference>
<evidence type="ECO:0000313" key="11">
    <source>
        <dbReference type="EMBL" id="MBB4004794.1"/>
    </source>
</evidence>
<keyword evidence="3" id="KW-1003">Cell membrane</keyword>
<keyword evidence="12" id="KW-1185">Reference proteome</keyword>
<dbReference type="GO" id="GO:0005886">
    <property type="term" value="C:plasma membrane"/>
    <property type="evidence" value="ECO:0007669"/>
    <property type="project" value="UniProtKB-SubCell"/>
</dbReference>
<keyword evidence="7 9" id="KW-0472">Membrane</keyword>
<evidence type="ECO:0000256" key="7">
    <source>
        <dbReference type="ARBA" id="ARBA00023136"/>
    </source>
</evidence>
<keyword evidence="6 9" id="KW-1133">Transmembrane helix</keyword>
<accession>A0A7W6HGJ3</accession>
<keyword evidence="8" id="KW-0270">Exopolysaccharide synthesis</keyword>
<dbReference type="PANTHER" id="PTHR30576:SF4">
    <property type="entry name" value="UNDECAPRENYL-PHOSPHATE GALACTOSE PHOSPHOTRANSFERASE"/>
    <property type="match status" value="1"/>
</dbReference>
<dbReference type="GO" id="GO:0000271">
    <property type="term" value="P:polysaccharide biosynthetic process"/>
    <property type="evidence" value="ECO:0007669"/>
    <property type="project" value="UniProtKB-KW"/>
</dbReference>
<dbReference type="GO" id="GO:0016780">
    <property type="term" value="F:phosphotransferase activity, for other substituted phosphate groups"/>
    <property type="evidence" value="ECO:0007669"/>
    <property type="project" value="TreeGrafter"/>
</dbReference>
<dbReference type="Pfam" id="PF02397">
    <property type="entry name" value="Bac_transf"/>
    <property type="match status" value="1"/>
</dbReference>
<evidence type="ECO:0000256" key="8">
    <source>
        <dbReference type="ARBA" id="ARBA00023169"/>
    </source>
</evidence>
<evidence type="ECO:0000256" key="1">
    <source>
        <dbReference type="ARBA" id="ARBA00004236"/>
    </source>
</evidence>
<evidence type="ECO:0000256" key="4">
    <source>
        <dbReference type="ARBA" id="ARBA00022679"/>
    </source>
</evidence>
<protein>
    <submittedName>
        <fullName evidence="11">Exopolysaccharide production protein ExoY</fullName>
    </submittedName>
</protein>
<name>A0A7W6HGJ3_9HYPH</name>
<keyword evidence="5 9" id="KW-0812">Transmembrane</keyword>
<evidence type="ECO:0000256" key="6">
    <source>
        <dbReference type="ARBA" id="ARBA00022989"/>
    </source>
</evidence>
<dbReference type="PANTHER" id="PTHR30576">
    <property type="entry name" value="COLANIC BIOSYNTHESIS UDP-GLUCOSE LIPID CARRIER TRANSFERASE"/>
    <property type="match status" value="1"/>
</dbReference>
<evidence type="ECO:0000256" key="2">
    <source>
        <dbReference type="ARBA" id="ARBA00006464"/>
    </source>
</evidence>
<comment type="similarity">
    <text evidence="2">Belongs to the bacterial sugar transferase family.</text>
</comment>
<evidence type="ECO:0000259" key="10">
    <source>
        <dbReference type="Pfam" id="PF02397"/>
    </source>
</evidence>
<dbReference type="AlphaFoldDB" id="A0A7W6HGJ3"/>
<evidence type="ECO:0000256" key="5">
    <source>
        <dbReference type="ARBA" id="ARBA00022692"/>
    </source>
</evidence>
<keyword evidence="4" id="KW-0808">Transferase</keyword>
<feature type="domain" description="Bacterial sugar transferase" evidence="10">
    <location>
        <begin position="48"/>
        <end position="239"/>
    </location>
</feature>
<dbReference type="Proteomes" id="UP000588647">
    <property type="component" value="Unassembled WGS sequence"/>
</dbReference>
<reference evidence="11 12" key="1">
    <citation type="submission" date="2020-08" db="EMBL/GenBank/DDBJ databases">
        <title>Genomic Encyclopedia of Type Strains, Phase IV (KMG-IV): sequencing the most valuable type-strain genomes for metagenomic binning, comparative biology and taxonomic classification.</title>
        <authorList>
            <person name="Goeker M."/>
        </authorList>
    </citation>
    <scope>NUCLEOTIDE SEQUENCE [LARGE SCALE GENOMIC DNA]</scope>
    <source>
        <strain evidence="11 12">DSM 103570</strain>
    </source>
</reference>
<feature type="transmembrane region" description="Helical" evidence="9">
    <location>
        <begin position="53"/>
        <end position="74"/>
    </location>
</feature>
<dbReference type="EMBL" id="JACIEM010000005">
    <property type="protein sequence ID" value="MBB4004794.1"/>
    <property type="molecule type" value="Genomic_DNA"/>
</dbReference>
<comment type="subcellular location">
    <subcellularLocation>
        <location evidence="1">Cell membrane</location>
    </subcellularLocation>
</comment>
<gene>
    <name evidence="11" type="ORF">GGR03_003889</name>
</gene>
<evidence type="ECO:0000256" key="3">
    <source>
        <dbReference type="ARBA" id="ARBA00022475"/>
    </source>
</evidence>
<evidence type="ECO:0000256" key="9">
    <source>
        <dbReference type="SAM" id="Phobius"/>
    </source>
</evidence>
<proteinExistence type="inferred from homology"/>
<evidence type="ECO:0000313" key="12">
    <source>
        <dbReference type="Proteomes" id="UP000588647"/>
    </source>
</evidence>
<organism evidence="11 12">
    <name type="scientific">Aurantimonas endophytica</name>
    <dbReference type="NCBI Taxonomy" id="1522175"/>
    <lineage>
        <taxon>Bacteria</taxon>
        <taxon>Pseudomonadati</taxon>
        <taxon>Pseudomonadota</taxon>
        <taxon>Alphaproteobacteria</taxon>
        <taxon>Hyphomicrobiales</taxon>
        <taxon>Aurantimonadaceae</taxon>
        <taxon>Aurantimonas</taxon>
    </lineage>
</organism>